<accession>A0A7I8X6K2</accession>
<sequence>MSVSWGTQYAKLKTNLRLCANRLKLLQKKKTEMAQKARTEIADMLLNDKADRARIRVESIIREDFVVEAYELLEMLCELLLARFGVIQQMKEIDDGIAEAVTSMLWVAPRICHEVTEFKVINDQLTQKYGKQFAEAARMNQLPEPTRVAPKLVAKLNVGAPSKLLVEKYLIEIAKCAGVDFTPDPRVMREDDDELAKAEQNLINFVNEDNNIGWNVADPRVNLPNPPSNSSPNHPGPPPPQFYQPPPPQLPTSQVPHMPPPNFQPPSNQFQPHPTQFQPPPPPQLNSVAPHMPNEYMAPKPSQPPTNQPQEHIYESPPDDSNTDFLYDFPEPPSDFGDDKKNGGGGGKSEGDNLNFEDLTQRFKRLNQKSGIVAGVPCPVALCERLVNELGMKDLQVCYGTTETSPVSSDEIRNGLKSWVILRQ</sequence>
<evidence type="ECO:0000313" key="7">
    <source>
        <dbReference type="EMBL" id="CAD5231912.1"/>
    </source>
</evidence>
<dbReference type="Pfam" id="PF03398">
    <property type="entry name" value="Ist1"/>
    <property type="match status" value="1"/>
</dbReference>
<dbReference type="GO" id="GO:0015031">
    <property type="term" value="P:protein transport"/>
    <property type="evidence" value="ECO:0007669"/>
    <property type="project" value="InterPro"/>
</dbReference>
<dbReference type="Proteomes" id="UP000659654">
    <property type="component" value="Unassembled WGS sequence"/>
</dbReference>
<dbReference type="FunFam" id="1.20.1260.60:FF:000002">
    <property type="entry name" value="Vacuolar protein sorting-associated protein IST1"/>
    <property type="match status" value="1"/>
</dbReference>
<dbReference type="OrthoDB" id="29853at2759"/>
<dbReference type="InterPro" id="IPR005061">
    <property type="entry name" value="Ist1"/>
</dbReference>
<dbReference type="Proteomes" id="UP000582659">
    <property type="component" value="Unassembled WGS sequence"/>
</dbReference>
<feature type="compositionally biased region" description="Pro residues" evidence="6">
    <location>
        <begin position="224"/>
        <end position="250"/>
    </location>
</feature>
<dbReference type="InterPro" id="IPR042277">
    <property type="entry name" value="IST1-like"/>
</dbReference>
<dbReference type="Gene3D" id="1.20.1260.60">
    <property type="entry name" value="Vacuolar protein sorting-associated protein Ist1"/>
    <property type="match status" value="1"/>
</dbReference>
<comment type="subunit">
    <text evidence="5">Interacts with CHMP1A, CHMP1B, VPS4A and VTA1. Interacts with SPAST, STAMBP, and USP8. May interact with VPS37B. May associate with the ESCRT-I complex. Interacts with MITD1, in competition with VSP4. Interacts with SPART (via MIT domain); leading to the recruitment of SPART to midbodies. Interacts with SPAST.</text>
</comment>
<dbReference type="EMBL" id="CAJFDI010000005">
    <property type="protein sequence ID" value="CAD5231912.1"/>
    <property type="molecule type" value="Genomic_DNA"/>
</dbReference>
<keyword evidence="8" id="KW-1185">Reference proteome</keyword>
<evidence type="ECO:0000256" key="1">
    <source>
        <dbReference type="ARBA" id="ARBA00005536"/>
    </source>
</evidence>
<feature type="region of interest" description="Disordered" evidence="6">
    <location>
        <begin position="216"/>
        <end position="354"/>
    </location>
</feature>
<evidence type="ECO:0000256" key="5">
    <source>
        <dbReference type="ARBA" id="ARBA00046920"/>
    </source>
</evidence>
<reference evidence="7" key="1">
    <citation type="submission" date="2020-09" db="EMBL/GenBank/DDBJ databases">
        <authorList>
            <person name="Kikuchi T."/>
        </authorList>
    </citation>
    <scope>NUCLEOTIDE SEQUENCE</scope>
    <source>
        <strain evidence="7">Ka4C1</strain>
    </source>
</reference>
<dbReference type="EMBL" id="CAJFCV020000005">
    <property type="protein sequence ID" value="CAG9123484.1"/>
    <property type="molecule type" value="Genomic_DNA"/>
</dbReference>
<evidence type="ECO:0000256" key="6">
    <source>
        <dbReference type="SAM" id="MobiDB-lite"/>
    </source>
</evidence>
<comment type="function">
    <text evidence="4">ESCRT-III-like protein involved in cytokinesis, nuclear envelope reassembly and endosomal tubulation. Is required for efficient abscission during cytokinesis. Involved in recruiting VPS4A and/or VPS4B to the midbody of dividing cells. During late anaphase, involved in nuclear envelope reassembly and mitotic spindle disassembly together with the ESCRT-III complex: IST1 acts by mediating the recruitment of SPAST to the nuclear membrane, leading to microtubule severing. Recruited to the reforming nuclear envelope (NE) during anaphase by LEMD2. Regulates early endosomal tubulation together with the ESCRT-III complex by mediating the recruitment of SPAST.</text>
</comment>
<evidence type="ECO:0000313" key="8">
    <source>
        <dbReference type="Proteomes" id="UP000659654"/>
    </source>
</evidence>
<evidence type="ECO:0000256" key="3">
    <source>
        <dbReference type="ARBA" id="ARBA00032374"/>
    </source>
</evidence>
<evidence type="ECO:0000256" key="2">
    <source>
        <dbReference type="ARBA" id="ARBA00014513"/>
    </source>
</evidence>
<dbReference type="PANTHER" id="PTHR12161">
    <property type="entry name" value="IST1 FAMILY MEMBER"/>
    <property type="match status" value="1"/>
</dbReference>
<dbReference type="SMR" id="A0A7I8X6K2"/>
<feature type="compositionally biased region" description="Low complexity" evidence="6">
    <location>
        <begin position="265"/>
        <end position="276"/>
    </location>
</feature>
<protein>
    <recommendedName>
        <fullName evidence="2">IST1 homolog</fullName>
    </recommendedName>
    <alternativeName>
        <fullName evidence="3">Charged multivesicular body protein 8</fullName>
    </alternativeName>
</protein>
<proteinExistence type="inferred from homology"/>
<evidence type="ECO:0000256" key="4">
    <source>
        <dbReference type="ARBA" id="ARBA00046124"/>
    </source>
</evidence>
<comment type="similarity">
    <text evidence="1">Belongs to the IST1 family.</text>
</comment>
<dbReference type="PANTHER" id="PTHR12161:SF5">
    <property type="entry name" value="IST1 HOMOLOG"/>
    <property type="match status" value="1"/>
</dbReference>
<organism evidence="7 8">
    <name type="scientific">Bursaphelenchus xylophilus</name>
    <name type="common">Pinewood nematode worm</name>
    <name type="synonym">Aphelenchoides xylophilus</name>
    <dbReference type="NCBI Taxonomy" id="6326"/>
    <lineage>
        <taxon>Eukaryota</taxon>
        <taxon>Metazoa</taxon>
        <taxon>Ecdysozoa</taxon>
        <taxon>Nematoda</taxon>
        <taxon>Chromadorea</taxon>
        <taxon>Rhabditida</taxon>
        <taxon>Tylenchina</taxon>
        <taxon>Tylenchomorpha</taxon>
        <taxon>Aphelenchoidea</taxon>
        <taxon>Aphelenchoididae</taxon>
        <taxon>Bursaphelenchus</taxon>
    </lineage>
</organism>
<name>A0A7I8X6K2_BURXY</name>
<gene>
    <name evidence="7" type="ORF">BXYJ_LOCUS12003</name>
</gene>
<dbReference type="AlphaFoldDB" id="A0A7I8X6K2"/>
<comment type="caution">
    <text evidence="7">The sequence shown here is derived from an EMBL/GenBank/DDBJ whole genome shotgun (WGS) entry which is preliminary data.</text>
</comment>